<keyword evidence="5" id="KW-0311">Gluconate utilization</keyword>
<accession>A0A1I8JPY7</accession>
<dbReference type="SUPFAM" id="SSF48179">
    <property type="entry name" value="6-phosphogluconate dehydrogenase C-terminal domain-like"/>
    <property type="match status" value="1"/>
</dbReference>
<evidence type="ECO:0000259" key="7">
    <source>
        <dbReference type="Pfam" id="PF00393"/>
    </source>
</evidence>
<evidence type="ECO:0000256" key="2">
    <source>
        <dbReference type="ARBA" id="ARBA00008419"/>
    </source>
</evidence>
<sequence>MKEVCGLSNDDEMADVFHPLEQWRSEFVSLIEITADILRHRDDDGKHTVDKILDCAGQKGTGQWGWSSNNLWGDLLIAGGDFLLAGAIF</sequence>
<feature type="domain" description="6-phosphogluconate dehydrogenase C-terminal" evidence="7">
    <location>
        <begin position="1"/>
        <end position="65"/>
    </location>
</feature>
<evidence type="ECO:0000313" key="9">
    <source>
        <dbReference type="WBParaSite" id="snap_masked-unitig_26135-processed-gene-0.0-mRNA-1"/>
    </source>
</evidence>
<dbReference type="AlphaFoldDB" id="A0A1I8JPY7"/>
<evidence type="ECO:0000313" key="8">
    <source>
        <dbReference type="Proteomes" id="UP000095280"/>
    </source>
</evidence>
<keyword evidence="4" id="KW-0560">Oxidoreductase</keyword>
<dbReference type="WBParaSite" id="snap_masked-unitig_26135-processed-gene-0.0-mRNA-1">
    <property type="protein sequence ID" value="snap_masked-unitig_26135-processed-gene-0.0-mRNA-1"/>
    <property type="gene ID" value="snap_masked-unitig_26135-processed-gene-0.0"/>
</dbReference>
<dbReference type="EC" id="1.1.1.44" evidence="3"/>
<comment type="similarity">
    <text evidence="2">Belongs to the 6-phosphogluconate dehydrogenase family.</text>
</comment>
<dbReference type="InterPro" id="IPR006114">
    <property type="entry name" value="6PGDH_C"/>
</dbReference>
<dbReference type="PROSITE" id="PS00461">
    <property type="entry name" value="6PGD"/>
    <property type="match status" value="1"/>
</dbReference>
<dbReference type="Gene3D" id="1.10.1040.10">
    <property type="entry name" value="N-(1-d-carboxylethyl)-l-norvaline Dehydrogenase, domain 2"/>
    <property type="match status" value="1"/>
</dbReference>
<dbReference type="GO" id="GO:0004616">
    <property type="term" value="F:phosphogluconate dehydrogenase (decarboxylating) activity"/>
    <property type="evidence" value="ECO:0007669"/>
    <property type="project" value="UniProtKB-EC"/>
</dbReference>
<comment type="pathway">
    <text evidence="1">Carbohydrate degradation; pentose phosphate pathway; D-ribulose 5-phosphate from D-glucose 6-phosphate (oxidative stage): step 3/3.</text>
</comment>
<organism evidence="8 9">
    <name type="scientific">Macrostomum lignano</name>
    <dbReference type="NCBI Taxonomy" id="282301"/>
    <lineage>
        <taxon>Eukaryota</taxon>
        <taxon>Metazoa</taxon>
        <taxon>Spiralia</taxon>
        <taxon>Lophotrochozoa</taxon>
        <taxon>Platyhelminthes</taxon>
        <taxon>Rhabditophora</taxon>
        <taxon>Macrostomorpha</taxon>
        <taxon>Macrostomida</taxon>
        <taxon>Macrostomidae</taxon>
        <taxon>Macrostomum</taxon>
    </lineage>
</organism>
<dbReference type="GO" id="GO:0006098">
    <property type="term" value="P:pentose-phosphate shunt"/>
    <property type="evidence" value="ECO:0007669"/>
    <property type="project" value="UniProtKB-UniPathway"/>
</dbReference>
<reference evidence="9" key="1">
    <citation type="submission" date="2016-11" db="UniProtKB">
        <authorList>
            <consortium name="WormBaseParasite"/>
        </authorList>
    </citation>
    <scope>IDENTIFICATION</scope>
</reference>
<evidence type="ECO:0000256" key="4">
    <source>
        <dbReference type="ARBA" id="ARBA00023002"/>
    </source>
</evidence>
<evidence type="ECO:0000256" key="6">
    <source>
        <dbReference type="ARBA" id="ARBA00023126"/>
    </source>
</evidence>
<name>A0A1I8JPY7_9PLAT</name>
<dbReference type="UniPathway" id="UPA00115">
    <property type="reaction ID" value="UER00410"/>
</dbReference>
<protein>
    <recommendedName>
        <fullName evidence="3">phosphogluconate dehydrogenase (NADP(+)-dependent, decarboxylating)</fullName>
        <ecNumber evidence="3">1.1.1.44</ecNumber>
    </recommendedName>
</protein>
<evidence type="ECO:0000256" key="1">
    <source>
        <dbReference type="ARBA" id="ARBA00004874"/>
    </source>
</evidence>
<evidence type="ECO:0000256" key="5">
    <source>
        <dbReference type="ARBA" id="ARBA00023064"/>
    </source>
</evidence>
<dbReference type="Proteomes" id="UP000095280">
    <property type="component" value="Unplaced"/>
</dbReference>
<keyword evidence="8" id="KW-1185">Reference proteome</keyword>
<dbReference type="InterPro" id="IPR006183">
    <property type="entry name" value="Pgluconate_DH"/>
</dbReference>
<dbReference type="GO" id="GO:0019521">
    <property type="term" value="P:D-gluconate metabolic process"/>
    <property type="evidence" value="ECO:0007669"/>
    <property type="project" value="UniProtKB-KW"/>
</dbReference>
<dbReference type="InterPro" id="IPR006184">
    <property type="entry name" value="6PGdom_BS"/>
</dbReference>
<dbReference type="InterPro" id="IPR013328">
    <property type="entry name" value="6PGD_dom2"/>
</dbReference>
<dbReference type="PANTHER" id="PTHR11811">
    <property type="entry name" value="6-PHOSPHOGLUCONATE DEHYDROGENASE"/>
    <property type="match status" value="1"/>
</dbReference>
<dbReference type="Pfam" id="PF00393">
    <property type="entry name" value="6PGD"/>
    <property type="match status" value="1"/>
</dbReference>
<keyword evidence="6" id="KW-0570">Pentose shunt</keyword>
<dbReference type="InterPro" id="IPR008927">
    <property type="entry name" value="6-PGluconate_DH-like_C_sf"/>
</dbReference>
<evidence type="ECO:0000256" key="3">
    <source>
        <dbReference type="ARBA" id="ARBA00013011"/>
    </source>
</evidence>
<proteinExistence type="inferred from homology"/>